<feature type="domain" description="Peptidase C1A papain C-terminal" evidence="2">
    <location>
        <begin position="57"/>
        <end position="134"/>
    </location>
</feature>
<evidence type="ECO:0000313" key="8">
    <source>
        <dbReference type="Proteomes" id="UP000663823"/>
    </source>
</evidence>
<dbReference type="OrthoDB" id="10253408at2759"/>
<dbReference type="InterPro" id="IPR013128">
    <property type="entry name" value="Peptidase_C1A"/>
</dbReference>
<feature type="domain" description="Cathepsin propeptide inhibitor" evidence="3">
    <location>
        <begin position="2"/>
        <end position="36"/>
    </location>
</feature>
<dbReference type="InterPro" id="IPR000668">
    <property type="entry name" value="Peptidase_C1A_C"/>
</dbReference>
<dbReference type="Gene3D" id="1.10.287.2250">
    <property type="match status" value="1"/>
</dbReference>
<dbReference type="AlphaFoldDB" id="A0A818XNR8"/>
<dbReference type="Proteomes" id="UP000663882">
    <property type="component" value="Unassembled WGS sequence"/>
</dbReference>
<dbReference type="Proteomes" id="UP000663874">
    <property type="component" value="Unassembled WGS sequence"/>
</dbReference>
<dbReference type="Gene3D" id="3.90.70.10">
    <property type="entry name" value="Cysteine proteinases"/>
    <property type="match status" value="1"/>
</dbReference>
<dbReference type="EMBL" id="CAJNOO010002165">
    <property type="protein sequence ID" value="CAF1242106.1"/>
    <property type="molecule type" value="Genomic_DNA"/>
</dbReference>
<comment type="similarity">
    <text evidence="1">Belongs to the peptidase C1 family.</text>
</comment>
<organism evidence="7 8">
    <name type="scientific">Rotaria sordida</name>
    <dbReference type="NCBI Taxonomy" id="392033"/>
    <lineage>
        <taxon>Eukaryota</taxon>
        <taxon>Metazoa</taxon>
        <taxon>Spiralia</taxon>
        <taxon>Gnathifera</taxon>
        <taxon>Rotifera</taxon>
        <taxon>Eurotatoria</taxon>
        <taxon>Bdelloidea</taxon>
        <taxon>Philodinida</taxon>
        <taxon>Philodinidae</taxon>
        <taxon>Rotaria</taxon>
    </lineage>
</organism>
<name>A0A818XNR8_9BILA</name>
<dbReference type="SUPFAM" id="SSF54001">
    <property type="entry name" value="Cysteine proteinases"/>
    <property type="match status" value="1"/>
</dbReference>
<dbReference type="EMBL" id="CAJOBE010001243">
    <property type="protein sequence ID" value="CAF3726814.1"/>
    <property type="molecule type" value="Genomic_DNA"/>
</dbReference>
<dbReference type="GO" id="GO:0008234">
    <property type="term" value="F:cysteine-type peptidase activity"/>
    <property type="evidence" value="ECO:0007669"/>
    <property type="project" value="InterPro"/>
</dbReference>
<dbReference type="Proteomes" id="UP000663889">
    <property type="component" value="Unassembled WGS sequence"/>
</dbReference>
<evidence type="ECO:0000256" key="1">
    <source>
        <dbReference type="ARBA" id="ARBA00008455"/>
    </source>
</evidence>
<evidence type="ECO:0000313" key="5">
    <source>
        <dbReference type="EMBL" id="CAF1242106.1"/>
    </source>
</evidence>
<sequence length="141" mass="16107">MKIFKSNLKYVIRHNENPSTTFKLKINKFSDWTDEERDGLHSKLSVGSFNNVQPPESRAVTPVKNQQHCGSCYVFGMVGALEKTYAEIYKESGPLSPQQLIDCSGQDDCDGRSFIVSFYYVERNLYRLNLEKDYSSTSDGK</sequence>
<dbReference type="InterPro" id="IPR038765">
    <property type="entry name" value="Papain-like_cys_pep_sf"/>
</dbReference>
<dbReference type="InterPro" id="IPR013201">
    <property type="entry name" value="Prot_inhib_I29"/>
</dbReference>
<dbReference type="PANTHER" id="PTHR12411">
    <property type="entry name" value="CYSTEINE PROTEASE FAMILY C1-RELATED"/>
    <property type="match status" value="1"/>
</dbReference>
<gene>
    <name evidence="6" type="ORF">FNK824_LOCUS10833</name>
    <name evidence="7" type="ORF">OTI717_LOCUS15058</name>
    <name evidence="5" type="ORF">RFH988_LOCUS26721</name>
    <name evidence="4" type="ORF">SEV965_LOCUS18016</name>
</gene>
<evidence type="ECO:0000259" key="2">
    <source>
        <dbReference type="Pfam" id="PF00112"/>
    </source>
</evidence>
<dbReference type="EMBL" id="CAJOAX010001738">
    <property type="protein sequence ID" value="CAF3741714.1"/>
    <property type="molecule type" value="Genomic_DNA"/>
</dbReference>
<evidence type="ECO:0000313" key="4">
    <source>
        <dbReference type="EMBL" id="CAF1142666.1"/>
    </source>
</evidence>
<dbReference type="Proteomes" id="UP000663823">
    <property type="component" value="Unassembled WGS sequence"/>
</dbReference>
<dbReference type="Pfam" id="PF00112">
    <property type="entry name" value="Peptidase_C1"/>
    <property type="match status" value="1"/>
</dbReference>
<accession>A0A818XNR8</accession>
<evidence type="ECO:0000313" key="7">
    <source>
        <dbReference type="EMBL" id="CAF3741714.1"/>
    </source>
</evidence>
<protein>
    <submittedName>
        <fullName evidence="7">Uncharacterized protein</fullName>
    </submittedName>
</protein>
<proteinExistence type="inferred from homology"/>
<dbReference type="Pfam" id="PF08246">
    <property type="entry name" value="Inhibitor_I29"/>
    <property type="match status" value="1"/>
</dbReference>
<dbReference type="EMBL" id="CAJNOU010001055">
    <property type="protein sequence ID" value="CAF1142666.1"/>
    <property type="molecule type" value="Genomic_DNA"/>
</dbReference>
<evidence type="ECO:0000313" key="6">
    <source>
        <dbReference type="EMBL" id="CAF3726814.1"/>
    </source>
</evidence>
<reference evidence="7" key="1">
    <citation type="submission" date="2021-02" db="EMBL/GenBank/DDBJ databases">
        <authorList>
            <person name="Nowell W R."/>
        </authorList>
    </citation>
    <scope>NUCLEOTIDE SEQUENCE</scope>
</reference>
<dbReference type="GO" id="GO:0006508">
    <property type="term" value="P:proteolysis"/>
    <property type="evidence" value="ECO:0007669"/>
    <property type="project" value="InterPro"/>
</dbReference>
<evidence type="ECO:0000259" key="3">
    <source>
        <dbReference type="Pfam" id="PF08246"/>
    </source>
</evidence>
<comment type="caution">
    <text evidence="7">The sequence shown here is derived from an EMBL/GenBank/DDBJ whole genome shotgun (WGS) entry which is preliminary data.</text>
</comment>